<dbReference type="Pfam" id="PF00155">
    <property type="entry name" value="Aminotran_1_2"/>
    <property type="match status" value="1"/>
</dbReference>
<keyword evidence="3" id="KW-0808">Transferase</keyword>
<evidence type="ECO:0000313" key="7">
    <source>
        <dbReference type="Proteomes" id="UP000314987"/>
    </source>
</evidence>
<keyword evidence="4" id="KW-0012">Acyltransferase</keyword>
<evidence type="ECO:0000256" key="2">
    <source>
        <dbReference type="ARBA" id="ARBA00008392"/>
    </source>
</evidence>
<dbReference type="GeneTree" id="ENSGT00940000155729"/>
<feature type="domain" description="Aminotransferase class I/classII large" evidence="5">
    <location>
        <begin position="15"/>
        <end position="105"/>
    </location>
</feature>
<proteinExistence type="inferred from homology"/>
<comment type="cofactor">
    <cofactor evidence="1">
        <name>pyridoxal 5'-phosphate</name>
        <dbReference type="ChEBI" id="CHEBI:597326"/>
    </cofactor>
</comment>
<dbReference type="Proteomes" id="UP000314987">
    <property type="component" value="Unassembled WGS sequence"/>
</dbReference>
<dbReference type="AlphaFoldDB" id="A0A4X2LAU7"/>
<reference evidence="6" key="3">
    <citation type="submission" date="2025-09" db="UniProtKB">
        <authorList>
            <consortium name="Ensembl"/>
        </authorList>
    </citation>
    <scope>IDENTIFICATION</scope>
</reference>
<keyword evidence="7" id="KW-1185">Reference proteome</keyword>
<evidence type="ECO:0000256" key="3">
    <source>
        <dbReference type="ARBA" id="ARBA00022679"/>
    </source>
</evidence>
<dbReference type="GO" id="GO:0016746">
    <property type="term" value="F:acyltransferase activity"/>
    <property type="evidence" value="ECO:0007669"/>
    <property type="project" value="UniProtKB-KW"/>
</dbReference>
<dbReference type="Ensembl" id="ENSVURT00010021854.1">
    <property type="protein sequence ID" value="ENSVURP00010019211.1"/>
    <property type="gene ID" value="ENSVURG00010014641.1"/>
</dbReference>
<evidence type="ECO:0000256" key="1">
    <source>
        <dbReference type="ARBA" id="ARBA00001933"/>
    </source>
</evidence>
<dbReference type="GO" id="GO:0005739">
    <property type="term" value="C:mitochondrion"/>
    <property type="evidence" value="ECO:0007669"/>
    <property type="project" value="TreeGrafter"/>
</dbReference>
<dbReference type="PANTHER" id="PTHR13693:SF102">
    <property type="entry name" value="2-AMINO-3-KETOBUTYRATE COENZYME A LIGASE, MITOCHONDRIAL"/>
    <property type="match status" value="1"/>
</dbReference>
<evidence type="ECO:0000256" key="4">
    <source>
        <dbReference type="ARBA" id="ARBA00023315"/>
    </source>
</evidence>
<dbReference type="SUPFAM" id="SSF53383">
    <property type="entry name" value="PLP-dependent transferases"/>
    <property type="match status" value="1"/>
</dbReference>
<reference evidence="7" key="1">
    <citation type="submission" date="2018-12" db="EMBL/GenBank/DDBJ databases">
        <authorList>
            <person name="Yazar S."/>
        </authorList>
    </citation>
    <scope>NUCLEOTIDE SEQUENCE [LARGE SCALE GENOMIC DNA]</scope>
</reference>
<evidence type="ECO:0000259" key="5">
    <source>
        <dbReference type="Pfam" id="PF00155"/>
    </source>
</evidence>
<protein>
    <recommendedName>
        <fullName evidence="5">Aminotransferase class I/classII large domain-containing protein</fullName>
    </recommendedName>
</protein>
<accession>A0A4X2LAU7</accession>
<organism evidence="6 7">
    <name type="scientific">Vombatus ursinus</name>
    <name type="common">Common wombat</name>
    <dbReference type="NCBI Taxonomy" id="29139"/>
    <lineage>
        <taxon>Eukaryota</taxon>
        <taxon>Metazoa</taxon>
        <taxon>Chordata</taxon>
        <taxon>Craniata</taxon>
        <taxon>Vertebrata</taxon>
        <taxon>Euteleostomi</taxon>
        <taxon>Mammalia</taxon>
        <taxon>Metatheria</taxon>
        <taxon>Diprotodontia</taxon>
        <taxon>Vombatidae</taxon>
        <taxon>Vombatus</taxon>
    </lineage>
</organism>
<reference evidence="6" key="2">
    <citation type="submission" date="2025-08" db="UniProtKB">
        <authorList>
            <consortium name="Ensembl"/>
        </authorList>
    </citation>
    <scope>IDENTIFICATION</scope>
</reference>
<comment type="similarity">
    <text evidence="2">Belongs to the class-II pyridoxal-phosphate-dependent aminotransferase family.</text>
</comment>
<dbReference type="InterPro" id="IPR015421">
    <property type="entry name" value="PyrdxlP-dep_Trfase_major"/>
</dbReference>
<name>A0A4X2LAU7_VOMUR</name>
<dbReference type="InterPro" id="IPR050087">
    <property type="entry name" value="AON_synthase_class-II"/>
</dbReference>
<dbReference type="InterPro" id="IPR015424">
    <property type="entry name" value="PyrdxlP-dep_Trfase"/>
</dbReference>
<dbReference type="STRING" id="29139.ENSVURP00010019211"/>
<dbReference type="GO" id="GO:0030170">
    <property type="term" value="F:pyridoxal phosphate binding"/>
    <property type="evidence" value="ECO:0007669"/>
    <property type="project" value="InterPro"/>
</dbReference>
<dbReference type="PANTHER" id="PTHR13693">
    <property type="entry name" value="CLASS II AMINOTRANSFERASE/8-AMINO-7-OXONONANOATE SYNTHASE"/>
    <property type="match status" value="1"/>
</dbReference>
<sequence length="174" mass="18804">MASTSVRPTSTSMTTWTWEDLEAKLRDAQKHQLRLVDMDGAFFMDGDIAPLRDICQLAQKYKAMVFIDEGYATGFLGPTGQGTDELLRVMDQVTIINSTLGKALGGWFRGLHNRALGSHFSSPAAGLALPLLQQPPLTIVGCVSKALDLLMESNAITGSFCPALYCVPNQVPGN</sequence>
<dbReference type="InterPro" id="IPR004839">
    <property type="entry name" value="Aminotransferase_I/II_large"/>
</dbReference>
<dbReference type="Gene3D" id="3.40.640.10">
    <property type="entry name" value="Type I PLP-dependent aspartate aminotransferase-like (Major domain)"/>
    <property type="match status" value="1"/>
</dbReference>
<evidence type="ECO:0000313" key="6">
    <source>
        <dbReference type="Ensembl" id="ENSVURP00010019211.1"/>
    </source>
</evidence>